<dbReference type="EMBL" id="JACCFS010000001">
    <property type="protein sequence ID" value="NYJ33044.1"/>
    <property type="molecule type" value="Genomic_DNA"/>
</dbReference>
<evidence type="ECO:0000313" key="2">
    <source>
        <dbReference type="EMBL" id="NYJ33044.1"/>
    </source>
</evidence>
<gene>
    <name evidence="2" type="ORF">HNR10_000925</name>
</gene>
<reference evidence="2 3" key="1">
    <citation type="submission" date="2020-07" db="EMBL/GenBank/DDBJ databases">
        <title>Sequencing the genomes of 1000 actinobacteria strains.</title>
        <authorList>
            <person name="Klenk H.-P."/>
        </authorList>
    </citation>
    <scope>NUCLEOTIDE SEQUENCE [LARGE SCALE GENOMIC DNA]</scope>
    <source>
        <strain evidence="2 3">DSM 44442</strain>
    </source>
</reference>
<evidence type="ECO:0000313" key="3">
    <source>
        <dbReference type="Proteomes" id="UP000572051"/>
    </source>
</evidence>
<dbReference type="Proteomes" id="UP000572051">
    <property type="component" value="Unassembled WGS sequence"/>
</dbReference>
<protein>
    <submittedName>
        <fullName evidence="2">Uncharacterized protein</fullName>
    </submittedName>
</protein>
<dbReference type="AlphaFoldDB" id="A0A7Z0EJ58"/>
<accession>A0A7Z0EJ58</accession>
<name>A0A7Z0EJ58_9ACTN</name>
<feature type="region of interest" description="Disordered" evidence="1">
    <location>
        <begin position="211"/>
        <end position="230"/>
    </location>
</feature>
<keyword evidence="3" id="KW-1185">Reference proteome</keyword>
<comment type="caution">
    <text evidence="2">The sequence shown here is derived from an EMBL/GenBank/DDBJ whole genome shotgun (WGS) entry which is preliminary data.</text>
</comment>
<dbReference type="RefSeq" id="WP_179821061.1">
    <property type="nucleotide sequence ID" value="NZ_JACCFS010000001.1"/>
</dbReference>
<organism evidence="2 3">
    <name type="scientific">Nocardiopsis aegyptia</name>
    <dbReference type="NCBI Taxonomy" id="220378"/>
    <lineage>
        <taxon>Bacteria</taxon>
        <taxon>Bacillati</taxon>
        <taxon>Actinomycetota</taxon>
        <taxon>Actinomycetes</taxon>
        <taxon>Streptosporangiales</taxon>
        <taxon>Nocardiopsidaceae</taxon>
        <taxon>Nocardiopsis</taxon>
    </lineage>
</organism>
<proteinExistence type="predicted"/>
<sequence length="230" mass="25298">MSGDEHPPLHLEDLAPDQRTRVLDALAAVETYDLPVPEVDFAALSDAGLRAHIEACLHAQGRVLIRHEGRGYTSGYADPVTDALVREGPVCLDKEERAVLAVILLRCVAMPRSLNRDVGKTWLDAVPTTRRELKESQCLNRIVDGVLPRLYERRLIRYVGQGRGGIVPGHQFARLTQAASDRLWDHLNLVCEPDGLMATHIRRRLDQGLSATSGATAADPPPSTHEDTTP</sequence>
<evidence type="ECO:0000256" key="1">
    <source>
        <dbReference type="SAM" id="MobiDB-lite"/>
    </source>
</evidence>